<evidence type="ECO:0000313" key="4">
    <source>
        <dbReference type="Proteomes" id="UP000829354"/>
    </source>
</evidence>
<proteinExistence type="predicted"/>
<dbReference type="EMBL" id="CP092624">
    <property type="protein sequence ID" value="UMM33298.1"/>
    <property type="molecule type" value="Genomic_DNA"/>
</dbReference>
<dbReference type="InterPro" id="IPR004827">
    <property type="entry name" value="bZIP"/>
</dbReference>
<feature type="compositionally biased region" description="Polar residues" evidence="1">
    <location>
        <begin position="144"/>
        <end position="158"/>
    </location>
</feature>
<dbReference type="PANTHER" id="PTHR23334:SF72">
    <property type="entry name" value="PROTEIN MABIKI"/>
    <property type="match status" value="1"/>
</dbReference>
<dbReference type="GO" id="GO:0003700">
    <property type="term" value="F:DNA-binding transcription factor activity"/>
    <property type="evidence" value="ECO:0007669"/>
    <property type="project" value="InterPro"/>
</dbReference>
<reference evidence="3 4" key="1">
    <citation type="submission" date="2022-04" db="EMBL/GenBank/DDBJ databases">
        <title>Chromosome-level reference genomes for two strains of Caenorhabditis briggsae: an improved platform for comparative genomics.</title>
        <authorList>
            <person name="Stevens L."/>
            <person name="Andersen E."/>
        </authorList>
    </citation>
    <scope>NUCLEOTIDE SEQUENCE [LARGE SCALE GENOMIC DNA]</scope>
    <source>
        <strain evidence="3">VX34</strain>
        <tissue evidence="3">Whole-organism</tissue>
    </source>
</reference>
<keyword evidence="4" id="KW-1185">Reference proteome</keyword>
<sequence>MAQSYAILQFSTAYKHSLSSIYLTYIIHHVRFYWRGPLLEGPLSLDFDGLPEDFFESCVPCSSPSTISTHSSGATWETSNRNFVTIPTSTPYPFFHHTPSTSSNYPPEYNYLYDSPPIPSMPTASSSSDLELFNLDTSRMNNTTSDVYNSIPSVSDSSPPKIIFSPKKSTTRKPRTVQKSSSGSTDSSYDYRTMRDKNNLASQRSRQKRQDKIRETREEKGRLEARNIELKAQILGLEAQVDDYKRMVMMFAKK</sequence>
<dbReference type="Gene3D" id="1.20.5.170">
    <property type="match status" value="1"/>
</dbReference>
<dbReference type="CDD" id="cd14813">
    <property type="entry name" value="bZIP_BmCbz-like"/>
    <property type="match status" value="1"/>
</dbReference>
<feature type="domain" description="BZIP" evidence="2">
    <location>
        <begin position="188"/>
        <end position="251"/>
    </location>
</feature>
<gene>
    <name evidence="3" type="ORF">L5515_006833</name>
</gene>
<dbReference type="PROSITE" id="PS50217">
    <property type="entry name" value="BZIP"/>
    <property type="match status" value="1"/>
</dbReference>
<feature type="compositionally biased region" description="Low complexity" evidence="1">
    <location>
        <begin position="180"/>
        <end position="191"/>
    </location>
</feature>
<feature type="compositionally biased region" description="Basic and acidic residues" evidence="1">
    <location>
        <begin position="208"/>
        <end position="218"/>
    </location>
</feature>
<dbReference type="InterPro" id="IPR031106">
    <property type="entry name" value="C/EBP"/>
</dbReference>
<organism evidence="3 4">
    <name type="scientific">Caenorhabditis briggsae</name>
    <dbReference type="NCBI Taxonomy" id="6238"/>
    <lineage>
        <taxon>Eukaryota</taxon>
        <taxon>Metazoa</taxon>
        <taxon>Ecdysozoa</taxon>
        <taxon>Nematoda</taxon>
        <taxon>Chromadorea</taxon>
        <taxon>Rhabditida</taxon>
        <taxon>Rhabditina</taxon>
        <taxon>Rhabditomorpha</taxon>
        <taxon>Rhabditoidea</taxon>
        <taxon>Rhabditidae</taxon>
        <taxon>Peloderinae</taxon>
        <taxon>Caenorhabditis</taxon>
    </lineage>
</organism>
<name>A0AAE9JJZ0_CAEBR</name>
<dbReference type="Proteomes" id="UP000829354">
    <property type="component" value="Chromosome V"/>
</dbReference>
<dbReference type="AlphaFoldDB" id="A0AAE9JJZ0"/>
<dbReference type="SUPFAM" id="SSF57959">
    <property type="entry name" value="Leucine zipper domain"/>
    <property type="match status" value="1"/>
</dbReference>
<feature type="region of interest" description="Disordered" evidence="1">
    <location>
        <begin position="144"/>
        <end position="218"/>
    </location>
</feature>
<dbReference type="PANTHER" id="PTHR23334">
    <property type="entry name" value="CCAAT/ENHANCER BINDING PROTEIN"/>
    <property type="match status" value="1"/>
</dbReference>
<dbReference type="InterPro" id="IPR046347">
    <property type="entry name" value="bZIP_sf"/>
</dbReference>
<protein>
    <recommendedName>
        <fullName evidence="2">BZIP domain-containing protein</fullName>
    </recommendedName>
</protein>
<dbReference type="Pfam" id="PF07716">
    <property type="entry name" value="bZIP_2"/>
    <property type="match status" value="1"/>
</dbReference>
<evidence type="ECO:0000256" key="1">
    <source>
        <dbReference type="SAM" id="MobiDB-lite"/>
    </source>
</evidence>
<dbReference type="PROSITE" id="PS00036">
    <property type="entry name" value="BZIP_BASIC"/>
    <property type="match status" value="1"/>
</dbReference>
<dbReference type="GO" id="GO:0006351">
    <property type="term" value="P:DNA-templated transcription"/>
    <property type="evidence" value="ECO:0007669"/>
    <property type="project" value="InterPro"/>
</dbReference>
<evidence type="ECO:0000259" key="2">
    <source>
        <dbReference type="PROSITE" id="PS50217"/>
    </source>
</evidence>
<accession>A0AAE9JJZ0</accession>
<evidence type="ECO:0000313" key="3">
    <source>
        <dbReference type="EMBL" id="UMM33298.1"/>
    </source>
</evidence>